<sequence>MFLRLIKDYLMLSGLAHRITKGSIIYRRLNNISVFGIFGHHQNNFACIIQRSHSKMSSDLSDIKTEMNSEMSEPFPSQGSPEHCEKNLESCEPVSQTILDKGNTEINLEKANVLKPVLKMSPSEVSLCAVVSVSESESGSEWKSVGTQCNGSSDEDCIVVFKQAWSEGEEEVEEDTALDETDNTIQDKEGPGAAVGCEKRKASED</sequence>
<protein>
    <submittedName>
        <fullName evidence="2">Uncharacterized protein</fullName>
    </submittedName>
</protein>
<feature type="compositionally biased region" description="Acidic residues" evidence="1">
    <location>
        <begin position="167"/>
        <end position="182"/>
    </location>
</feature>
<accession>A0A1B6I216</accession>
<gene>
    <name evidence="2" type="ORF">g.3816</name>
</gene>
<evidence type="ECO:0000313" key="2">
    <source>
        <dbReference type="EMBL" id="JAS80977.1"/>
    </source>
</evidence>
<dbReference type="EMBL" id="GECU01026729">
    <property type="protein sequence ID" value="JAS80977.1"/>
    <property type="molecule type" value="Transcribed_RNA"/>
</dbReference>
<organism evidence="2">
    <name type="scientific">Homalodisca liturata</name>
    <dbReference type="NCBI Taxonomy" id="320908"/>
    <lineage>
        <taxon>Eukaryota</taxon>
        <taxon>Metazoa</taxon>
        <taxon>Ecdysozoa</taxon>
        <taxon>Arthropoda</taxon>
        <taxon>Hexapoda</taxon>
        <taxon>Insecta</taxon>
        <taxon>Pterygota</taxon>
        <taxon>Neoptera</taxon>
        <taxon>Paraneoptera</taxon>
        <taxon>Hemiptera</taxon>
        <taxon>Auchenorrhyncha</taxon>
        <taxon>Membracoidea</taxon>
        <taxon>Cicadellidae</taxon>
        <taxon>Cicadellinae</taxon>
        <taxon>Proconiini</taxon>
        <taxon>Homalodisca</taxon>
    </lineage>
</organism>
<reference evidence="2" key="1">
    <citation type="submission" date="2015-11" db="EMBL/GenBank/DDBJ databases">
        <title>De novo transcriptome assembly of four potential Pierce s Disease insect vectors from Arizona vineyards.</title>
        <authorList>
            <person name="Tassone E.E."/>
        </authorList>
    </citation>
    <scope>NUCLEOTIDE SEQUENCE</scope>
</reference>
<feature type="region of interest" description="Disordered" evidence="1">
    <location>
        <begin position="166"/>
        <end position="205"/>
    </location>
</feature>
<name>A0A1B6I216_9HEMI</name>
<evidence type="ECO:0000256" key="1">
    <source>
        <dbReference type="SAM" id="MobiDB-lite"/>
    </source>
</evidence>
<feature type="non-terminal residue" evidence="2">
    <location>
        <position position="205"/>
    </location>
</feature>
<dbReference type="AlphaFoldDB" id="A0A1B6I216"/>
<proteinExistence type="predicted"/>